<dbReference type="SUPFAM" id="SSF53254">
    <property type="entry name" value="Phosphoglycerate mutase-like"/>
    <property type="match status" value="1"/>
</dbReference>
<dbReference type="PANTHER" id="PTHR47623">
    <property type="entry name" value="OS09G0287300 PROTEIN"/>
    <property type="match status" value="1"/>
</dbReference>
<dbReference type="SMART" id="SM00855">
    <property type="entry name" value="PGAM"/>
    <property type="match status" value="1"/>
</dbReference>
<organism evidence="1 2">
    <name type="scientific">SAR86 cluster bacterium</name>
    <dbReference type="NCBI Taxonomy" id="2030880"/>
    <lineage>
        <taxon>Bacteria</taxon>
        <taxon>Pseudomonadati</taxon>
        <taxon>Pseudomonadota</taxon>
        <taxon>Gammaproteobacteria</taxon>
        <taxon>SAR86 cluster</taxon>
    </lineage>
</organism>
<name>A0A368BKA6_9GAMM</name>
<reference evidence="1 2" key="1">
    <citation type="journal article" date="2018" name="Microbiome">
        <title>Fine metagenomic profile of the Mediterranean stratified and mixed water columns revealed by assembly and recruitment.</title>
        <authorList>
            <person name="Haro-Moreno J.M."/>
            <person name="Lopez-Perez M."/>
            <person name="De La Torre J.R."/>
            <person name="Picazo A."/>
            <person name="Camacho A."/>
            <person name="Rodriguez-Valera F."/>
        </authorList>
    </citation>
    <scope>NUCLEOTIDE SEQUENCE [LARGE SCALE GENOMIC DNA]</scope>
    <source>
        <strain evidence="1">MED-G83</strain>
    </source>
</reference>
<evidence type="ECO:0000313" key="1">
    <source>
        <dbReference type="EMBL" id="RCL37748.1"/>
    </source>
</evidence>
<dbReference type="EMBL" id="QOPD01000007">
    <property type="protein sequence ID" value="RCL37748.1"/>
    <property type="molecule type" value="Genomic_DNA"/>
</dbReference>
<proteinExistence type="predicted"/>
<dbReference type="Pfam" id="PF00300">
    <property type="entry name" value="His_Phos_1"/>
    <property type="match status" value="1"/>
</dbReference>
<dbReference type="InterPro" id="IPR029033">
    <property type="entry name" value="His_PPase_superfam"/>
</dbReference>
<gene>
    <name evidence="1" type="ORF">DBW97_04225</name>
</gene>
<evidence type="ECO:0000313" key="2">
    <source>
        <dbReference type="Proteomes" id="UP000252147"/>
    </source>
</evidence>
<dbReference type="AlphaFoldDB" id="A0A368BKA6"/>
<dbReference type="PANTHER" id="PTHR47623:SF1">
    <property type="entry name" value="OS09G0287300 PROTEIN"/>
    <property type="match status" value="1"/>
</dbReference>
<dbReference type="InterPro" id="IPR013078">
    <property type="entry name" value="His_Pase_superF_clade-1"/>
</dbReference>
<dbReference type="Gene3D" id="3.40.50.1240">
    <property type="entry name" value="Phosphoglycerate mutase-like"/>
    <property type="match status" value="1"/>
</dbReference>
<sequence>MKNIYFLRHAKSSWDDFRLKDFDRPLATRGIQDADLMGNYFLSKRIKLDLIISSPSRRTKETIDHFFLKTKQNIVYEDRIYHCGIEEILNEIYGLDESIKSVMVVGHNPSMHEITEHLTGKYLEKYPTCGLAALSYIDIWTELKERSADLEFFLKPSQLR</sequence>
<accession>A0A368BKA6</accession>
<protein>
    <submittedName>
        <fullName evidence="1">Histidine phosphatase family protein</fullName>
    </submittedName>
</protein>
<comment type="caution">
    <text evidence="1">The sequence shown here is derived from an EMBL/GenBank/DDBJ whole genome shotgun (WGS) entry which is preliminary data.</text>
</comment>
<dbReference type="CDD" id="cd07067">
    <property type="entry name" value="HP_PGM_like"/>
    <property type="match status" value="1"/>
</dbReference>
<dbReference type="Proteomes" id="UP000252147">
    <property type="component" value="Unassembled WGS sequence"/>
</dbReference>